<evidence type="ECO:0000313" key="1">
    <source>
        <dbReference type="EMBL" id="SMC17257.1"/>
    </source>
</evidence>
<dbReference type="EMBL" id="FWXH01000002">
    <property type="protein sequence ID" value="SMC17257.1"/>
    <property type="molecule type" value="Genomic_DNA"/>
</dbReference>
<dbReference type="Proteomes" id="UP000192468">
    <property type="component" value="Unassembled WGS sequence"/>
</dbReference>
<sequence length="76" mass="9100">MEWNELTYDEEVKYLDKKVLEIKENYKKMYEFAKNGDKVTEKQLELMKDNAFIILGEIERDIDGLIAELKKSSKHE</sequence>
<proteinExistence type="predicted"/>
<dbReference type="AlphaFoldDB" id="A0A1W1X048"/>
<dbReference type="RefSeq" id="WP_084113474.1">
    <property type="nucleotide sequence ID" value="NZ_FWXH01000002.1"/>
</dbReference>
<reference evidence="1 2" key="1">
    <citation type="submission" date="2017-04" db="EMBL/GenBank/DDBJ databases">
        <authorList>
            <person name="Afonso C.L."/>
            <person name="Miller P.J."/>
            <person name="Scott M.A."/>
            <person name="Spackman E."/>
            <person name="Goraichik I."/>
            <person name="Dimitrov K.M."/>
            <person name="Suarez D.L."/>
            <person name="Swayne D.E."/>
        </authorList>
    </citation>
    <scope>NUCLEOTIDE SEQUENCE [LARGE SCALE GENOMIC DNA]</scope>
    <source>
        <strain evidence="1 2">DSM 12555</strain>
    </source>
</reference>
<dbReference type="STRING" id="1121291.SAMN02745134_00270"/>
<organism evidence="1 2">
    <name type="scientific">Clostridium acidisoli DSM 12555</name>
    <dbReference type="NCBI Taxonomy" id="1121291"/>
    <lineage>
        <taxon>Bacteria</taxon>
        <taxon>Bacillati</taxon>
        <taxon>Bacillota</taxon>
        <taxon>Clostridia</taxon>
        <taxon>Eubacteriales</taxon>
        <taxon>Clostridiaceae</taxon>
        <taxon>Clostridium</taxon>
    </lineage>
</organism>
<evidence type="ECO:0000313" key="2">
    <source>
        <dbReference type="Proteomes" id="UP000192468"/>
    </source>
</evidence>
<accession>A0A1W1X048</accession>
<protein>
    <submittedName>
        <fullName evidence="1">Uncharacterized protein</fullName>
    </submittedName>
</protein>
<gene>
    <name evidence="1" type="ORF">SAMN02745134_00270</name>
</gene>
<name>A0A1W1X048_9CLOT</name>
<keyword evidence="2" id="KW-1185">Reference proteome</keyword>